<evidence type="ECO:0000313" key="2">
    <source>
        <dbReference type="Proteomes" id="UP000050360"/>
    </source>
</evidence>
<proteinExistence type="predicted"/>
<dbReference type="Proteomes" id="UP000050360">
    <property type="component" value="Unassembled WGS sequence"/>
</dbReference>
<evidence type="ECO:0000313" key="1">
    <source>
        <dbReference type="EMBL" id="KPQ42061.1"/>
    </source>
</evidence>
<organism evidence="1 2">
    <name type="scientific">Candidatus Methanoperedens nitratireducens</name>
    <dbReference type="NCBI Taxonomy" id="1392998"/>
    <lineage>
        <taxon>Archaea</taxon>
        <taxon>Methanobacteriati</taxon>
        <taxon>Methanobacteriota</taxon>
        <taxon>Stenosarchaea group</taxon>
        <taxon>Methanomicrobia</taxon>
        <taxon>Methanosarcinales</taxon>
        <taxon>ANME-2 cluster</taxon>
        <taxon>Candidatus Methanoperedentaceae</taxon>
        <taxon>Candidatus Methanoperedens</taxon>
    </lineage>
</organism>
<protein>
    <recommendedName>
        <fullName evidence="3">PD-(D/E)XK nuclease superfamily protein</fullName>
    </recommendedName>
</protein>
<accession>A0A0P8C5V4</accession>
<evidence type="ECO:0008006" key="3">
    <source>
        <dbReference type="Google" id="ProtNLM"/>
    </source>
</evidence>
<dbReference type="AlphaFoldDB" id="A0A0P8C5V4"/>
<sequence>MTNKSKYESVLCKIAGHNENDLTRMFAVVLNYNKSSLKRLLEHVKLPDYELIDDVLISTQFRDISYLNDSENVGGIFDLEINLKNCFKIIIEAKLQSRLDNLEQLERYANKLKEEKDNEKFPIVKLIFLTKYNEEMKYNALKSKNILSENEDLIYKISNSNDHFFVINSIGGKKDTLISDFKEFLSDDICHTTLISGELKNGLLKEIVNQIESGNHPKMTSSLFFKFGEWATFQSNYQACRGKIASRIMLNLLGFHLSRKDISFKTSGGYFPLETGKIFENLWVQVSKNRLNLIEAFDDR</sequence>
<comment type="caution">
    <text evidence="1">The sequence shown here is derived from an EMBL/GenBank/DDBJ whole genome shotgun (WGS) entry which is preliminary data.</text>
</comment>
<dbReference type="EMBL" id="LKCM01000268">
    <property type="protein sequence ID" value="KPQ42061.1"/>
    <property type="molecule type" value="Genomic_DNA"/>
</dbReference>
<reference evidence="1 2" key="1">
    <citation type="submission" date="2015-09" db="EMBL/GenBank/DDBJ databases">
        <title>A metagenomics-based metabolic model of nitrate-dependent anaerobic oxidation of methane by Methanoperedens-like archaea.</title>
        <authorList>
            <person name="Arshad A."/>
            <person name="Speth D.R."/>
            <person name="De Graaf R.M."/>
            <person name="Op Den Camp H.J."/>
            <person name="Jetten M.S."/>
            <person name="Welte C.U."/>
        </authorList>
    </citation>
    <scope>NUCLEOTIDE SEQUENCE [LARGE SCALE GENOMIC DNA]</scope>
</reference>
<gene>
    <name evidence="1" type="ORF">MPEBLZ_03371</name>
</gene>
<name>A0A0P8C5V4_9EURY</name>